<keyword evidence="2" id="KW-0813">Transport</keyword>
<dbReference type="Gene3D" id="3.40.50.2300">
    <property type="match status" value="2"/>
</dbReference>
<dbReference type="GO" id="GO:0006865">
    <property type="term" value="P:amino acid transport"/>
    <property type="evidence" value="ECO:0007669"/>
    <property type="project" value="UniProtKB-KW"/>
</dbReference>
<evidence type="ECO:0000313" key="7">
    <source>
        <dbReference type="EMBL" id="PGH57238.1"/>
    </source>
</evidence>
<reference evidence="8" key="1">
    <citation type="submission" date="2017-10" db="EMBL/GenBank/DDBJ databases">
        <authorList>
            <person name="Kravchenko I.K."/>
            <person name="Grouzdev D.S."/>
        </authorList>
    </citation>
    <scope>NUCLEOTIDE SEQUENCE [LARGE SCALE GENOMIC DNA]</scope>
    <source>
        <strain evidence="8">B2</strain>
    </source>
</reference>
<dbReference type="PANTHER" id="PTHR30483:SF6">
    <property type="entry name" value="PERIPLASMIC BINDING PROTEIN OF ABC TRANSPORTER FOR NATURAL AMINO ACIDS"/>
    <property type="match status" value="1"/>
</dbReference>
<dbReference type="RefSeq" id="WP_098736689.1">
    <property type="nucleotide sequence ID" value="NZ_PDKW01000040.1"/>
</dbReference>
<dbReference type="PANTHER" id="PTHR30483">
    <property type="entry name" value="LEUCINE-SPECIFIC-BINDING PROTEIN"/>
    <property type="match status" value="1"/>
</dbReference>
<evidence type="ECO:0000256" key="1">
    <source>
        <dbReference type="ARBA" id="ARBA00010062"/>
    </source>
</evidence>
<dbReference type="InterPro" id="IPR028082">
    <property type="entry name" value="Peripla_BP_I"/>
</dbReference>
<protein>
    <submittedName>
        <fullName evidence="7">Amino acid-binding protein</fullName>
    </submittedName>
</protein>
<name>A0A2B8BI58_9PROT</name>
<dbReference type="OrthoDB" id="8043158at2"/>
<organism evidence="7 8">
    <name type="scientific">Azospirillum palustre</name>
    <dbReference type="NCBI Taxonomy" id="2044885"/>
    <lineage>
        <taxon>Bacteria</taxon>
        <taxon>Pseudomonadati</taxon>
        <taxon>Pseudomonadota</taxon>
        <taxon>Alphaproteobacteria</taxon>
        <taxon>Rhodospirillales</taxon>
        <taxon>Azospirillaceae</taxon>
        <taxon>Azospirillum</taxon>
    </lineage>
</organism>
<evidence type="ECO:0000256" key="2">
    <source>
        <dbReference type="ARBA" id="ARBA00022448"/>
    </source>
</evidence>
<dbReference type="InterPro" id="IPR051010">
    <property type="entry name" value="BCAA_transport"/>
</dbReference>
<comment type="similarity">
    <text evidence="1">Belongs to the leucine-binding protein family.</text>
</comment>
<feature type="signal peptide" evidence="5">
    <location>
        <begin position="1"/>
        <end position="32"/>
    </location>
</feature>
<dbReference type="Proteomes" id="UP000225379">
    <property type="component" value="Unassembled WGS sequence"/>
</dbReference>
<evidence type="ECO:0000313" key="8">
    <source>
        <dbReference type="Proteomes" id="UP000225379"/>
    </source>
</evidence>
<proteinExistence type="inferred from homology"/>
<evidence type="ECO:0000256" key="5">
    <source>
        <dbReference type="SAM" id="SignalP"/>
    </source>
</evidence>
<dbReference type="Pfam" id="PF13458">
    <property type="entry name" value="Peripla_BP_6"/>
    <property type="match status" value="1"/>
</dbReference>
<accession>A0A2B8BI58</accession>
<dbReference type="InterPro" id="IPR000709">
    <property type="entry name" value="Leu_Ile_Val-bd"/>
</dbReference>
<dbReference type="SUPFAM" id="SSF53822">
    <property type="entry name" value="Periplasmic binding protein-like I"/>
    <property type="match status" value="1"/>
</dbReference>
<dbReference type="EMBL" id="PDKW01000040">
    <property type="protein sequence ID" value="PGH57238.1"/>
    <property type="molecule type" value="Genomic_DNA"/>
</dbReference>
<evidence type="ECO:0000256" key="3">
    <source>
        <dbReference type="ARBA" id="ARBA00022729"/>
    </source>
</evidence>
<feature type="chain" id="PRO_5013083859" evidence="5">
    <location>
        <begin position="33"/>
        <end position="407"/>
    </location>
</feature>
<evidence type="ECO:0000259" key="6">
    <source>
        <dbReference type="Pfam" id="PF13458"/>
    </source>
</evidence>
<comment type="caution">
    <text evidence="7">The sequence shown here is derived from an EMBL/GenBank/DDBJ whole genome shotgun (WGS) entry which is preliminary data.</text>
</comment>
<dbReference type="InterPro" id="IPR028081">
    <property type="entry name" value="Leu-bd"/>
</dbReference>
<evidence type="ECO:0000256" key="4">
    <source>
        <dbReference type="ARBA" id="ARBA00022970"/>
    </source>
</evidence>
<dbReference type="CDD" id="cd06335">
    <property type="entry name" value="PBP1_ABC_ligand_binding-like"/>
    <property type="match status" value="1"/>
</dbReference>
<keyword evidence="3 5" id="KW-0732">Signal</keyword>
<feature type="domain" description="Leucine-binding protein" evidence="6">
    <location>
        <begin position="35"/>
        <end position="396"/>
    </location>
</feature>
<keyword evidence="4" id="KW-0029">Amino-acid transport</keyword>
<dbReference type="AlphaFoldDB" id="A0A2B8BI58"/>
<dbReference type="PRINTS" id="PR00337">
    <property type="entry name" value="LEUILEVALBP"/>
</dbReference>
<sequence>MHRRSVIGLIGAAALTTTVAATIALSAGTAAAQDSVKIGMTSALTGPYNEYGEGGRRGVELAIEKWNAKGGINGKKIELAMLLDDQLVPDRAVQNMRRLLDNKDLVAFIGPAGSGPTLAVIEMAAADGRPYMNPVAQTPTVTYPDGGKPRPNVFSFALQNDVESMVLGRYVAKNFKKPGLVHESTAYGVSGADMIGKELKAAGNAAPVAVETYNQRTQDMTAQVARLQRAGADVVVCVGLGADLAVIRRTMARLNYNVPLVASNGALSIPYQEAAGDLVVGTRGSMVYVFGEDTLNPAAQGFADAYKAKYGTDRWWGKDPQRPQIFMSLSVSNAYDAADVLFEGIKRANSTDPKAIATAIEGIQGLRGVNATYSFSAAKHHAIAPEDVAIFEYAKSGDNIGLKIVKD</sequence>
<keyword evidence="8" id="KW-1185">Reference proteome</keyword>
<gene>
    <name evidence="7" type="ORF">CRT60_12305</name>
</gene>